<feature type="region of interest" description="Disordered" evidence="1">
    <location>
        <begin position="42"/>
        <end position="85"/>
    </location>
</feature>
<evidence type="ECO:0000313" key="2">
    <source>
        <dbReference type="EMBL" id="ORY22317.1"/>
    </source>
</evidence>
<sequence length="253" mass="28947">MSKLTGLIASYEAQYGSFDEYDPTHQRMFGAFISGIAVGTTNTSIRPPDVTGPPLSRTSPQRLEAAPPANRGPAKAVARRKADRLKNSEERKLLTQLIDLNVSAQALIDAASWYETEWCQADAEQGLDSETSREARKELDDAAQLTRSRVKEVHNALVDCRYRPSGRGPRLHLESAFFLNLPFEYLYSQFYPDDEDDLDHGLLSLSVHRICKHLRPLRRYLELANSKPDMDRVQRWQKKHNYNFVKRIRDQSL</sequence>
<dbReference type="AlphaFoldDB" id="A0A1Y2AJD8"/>
<gene>
    <name evidence="2" type="ORF">BCR39DRAFT_584500</name>
</gene>
<accession>A0A1Y2AJD8</accession>
<comment type="caution">
    <text evidence="2">The sequence shown here is derived from an EMBL/GenBank/DDBJ whole genome shotgun (WGS) entry which is preliminary data.</text>
</comment>
<keyword evidence="3" id="KW-1185">Reference proteome</keyword>
<organism evidence="2 3">
    <name type="scientific">Naematelia encephala</name>
    <dbReference type="NCBI Taxonomy" id="71784"/>
    <lineage>
        <taxon>Eukaryota</taxon>
        <taxon>Fungi</taxon>
        <taxon>Dikarya</taxon>
        <taxon>Basidiomycota</taxon>
        <taxon>Agaricomycotina</taxon>
        <taxon>Tremellomycetes</taxon>
        <taxon>Tremellales</taxon>
        <taxon>Naemateliaceae</taxon>
        <taxon>Naematelia</taxon>
    </lineage>
</organism>
<name>A0A1Y2AJD8_9TREE</name>
<dbReference type="Proteomes" id="UP000193986">
    <property type="component" value="Unassembled WGS sequence"/>
</dbReference>
<protein>
    <submittedName>
        <fullName evidence="2">Uncharacterized protein</fullName>
    </submittedName>
</protein>
<evidence type="ECO:0000256" key="1">
    <source>
        <dbReference type="SAM" id="MobiDB-lite"/>
    </source>
</evidence>
<proteinExistence type="predicted"/>
<reference evidence="2 3" key="1">
    <citation type="submission" date="2016-07" db="EMBL/GenBank/DDBJ databases">
        <title>Pervasive Adenine N6-methylation of Active Genes in Fungi.</title>
        <authorList>
            <consortium name="DOE Joint Genome Institute"/>
            <person name="Mondo S.J."/>
            <person name="Dannebaum R.O."/>
            <person name="Kuo R.C."/>
            <person name="Labutti K."/>
            <person name="Haridas S."/>
            <person name="Kuo A."/>
            <person name="Salamov A."/>
            <person name="Ahrendt S.R."/>
            <person name="Lipzen A."/>
            <person name="Sullivan W."/>
            <person name="Andreopoulos W.B."/>
            <person name="Clum A."/>
            <person name="Lindquist E."/>
            <person name="Daum C."/>
            <person name="Ramamoorthy G.K."/>
            <person name="Gryganskyi A."/>
            <person name="Culley D."/>
            <person name="Magnuson J.K."/>
            <person name="James T.Y."/>
            <person name="O'Malley M.A."/>
            <person name="Stajich J.E."/>
            <person name="Spatafora J.W."/>
            <person name="Visel A."/>
            <person name="Grigoriev I.V."/>
        </authorList>
    </citation>
    <scope>NUCLEOTIDE SEQUENCE [LARGE SCALE GENOMIC DNA]</scope>
    <source>
        <strain evidence="2 3">68-887.2</strain>
    </source>
</reference>
<dbReference type="EMBL" id="MCFC01000095">
    <property type="protein sequence ID" value="ORY22317.1"/>
    <property type="molecule type" value="Genomic_DNA"/>
</dbReference>
<evidence type="ECO:0000313" key="3">
    <source>
        <dbReference type="Proteomes" id="UP000193986"/>
    </source>
</evidence>
<dbReference type="InParanoid" id="A0A1Y2AJD8"/>